<evidence type="ECO:0000256" key="7">
    <source>
        <dbReference type="ARBA" id="ARBA00022490"/>
    </source>
</evidence>
<keyword evidence="8" id="KW-0479">Metal-binding</keyword>
<evidence type="ECO:0000256" key="9">
    <source>
        <dbReference type="ARBA" id="ARBA00022833"/>
    </source>
</evidence>
<evidence type="ECO:0000259" key="13">
    <source>
        <dbReference type="PROSITE" id="PS50076"/>
    </source>
</evidence>
<organism evidence="15 16">
    <name type="scientific">Phyllosticta citrichinensis</name>
    <dbReference type="NCBI Taxonomy" id="1130410"/>
    <lineage>
        <taxon>Eukaryota</taxon>
        <taxon>Fungi</taxon>
        <taxon>Dikarya</taxon>
        <taxon>Ascomycota</taxon>
        <taxon>Pezizomycotina</taxon>
        <taxon>Dothideomycetes</taxon>
        <taxon>Dothideomycetes incertae sedis</taxon>
        <taxon>Botryosphaeriales</taxon>
        <taxon>Phyllostictaceae</taxon>
        <taxon>Phyllosticta</taxon>
    </lineage>
</organism>
<evidence type="ECO:0000256" key="3">
    <source>
        <dbReference type="ARBA" id="ARBA00004496"/>
    </source>
</evidence>
<sequence>MAPASTVLPASFNAYRILSLPPPRQTASRPPSPADIKAAYRRALLTHHPDKAGALNDTNNVDTDARSDGGARNRKAAGSSTPAFSVDDITLAYKTLSSPAERAAHDRALRLSNNGDGKGKADAETHAEEQFRLGLEVWDLDELAWDEAQGAWWRGCRCGEERGFVVHERDLERALESVAGPGGGGGGGGGGGAGEVLVGCCGCSLWVRVGFAVEEEEGEG</sequence>
<dbReference type="Pfam" id="PF05207">
    <property type="entry name" value="Zn_ribbon_CSL"/>
    <property type="match status" value="1"/>
</dbReference>
<dbReference type="EMBL" id="JBBWUH010000002">
    <property type="protein sequence ID" value="KAK8175766.1"/>
    <property type="molecule type" value="Genomic_DNA"/>
</dbReference>
<dbReference type="SUPFAM" id="SSF46565">
    <property type="entry name" value="Chaperone J-domain"/>
    <property type="match status" value="1"/>
</dbReference>
<dbReference type="InterPro" id="IPR036869">
    <property type="entry name" value="J_dom_sf"/>
</dbReference>
<dbReference type="Gene3D" id="1.10.287.110">
    <property type="entry name" value="DnaJ domain"/>
    <property type="match status" value="1"/>
</dbReference>
<evidence type="ECO:0000256" key="6">
    <source>
        <dbReference type="ARBA" id="ARBA00021797"/>
    </source>
</evidence>
<reference evidence="15 16" key="1">
    <citation type="journal article" date="2022" name="G3 (Bethesda)">
        <title>Enemy or ally: a genomic approach to elucidate the lifestyle of Phyllosticta citrichinaensis.</title>
        <authorList>
            <person name="Buijs V.A."/>
            <person name="Groenewald J.Z."/>
            <person name="Haridas S."/>
            <person name="LaButti K.M."/>
            <person name="Lipzen A."/>
            <person name="Martin F.M."/>
            <person name="Barry K."/>
            <person name="Grigoriev I.V."/>
            <person name="Crous P.W."/>
            <person name="Seidl M.F."/>
        </authorList>
    </citation>
    <scope>NUCLEOTIDE SEQUENCE [LARGE SCALE GENOMIC DNA]</scope>
    <source>
        <strain evidence="15 16">CBS 129764</strain>
    </source>
</reference>
<keyword evidence="11" id="KW-0539">Nucleus</keyword>
<feature type="region of interest" description="Disordered" evidence="12">
    <location>
        <begin position="49"/>
        <end position="81"/>
    </location>
</feature>
<dbReference type="PROSITE" id="PS51074">
    <property type="entry name" value="DPH_MB"/>
    <property type="match status" value="1"/>
</dbReference>
<accession>A0ABR1Y3L0</accession>
<keyword evidence="9" id="KW-0862">Zinc</keyword>
<dbReference type="Proteomes" id="UP001456524">
    <property type="component" value="Unassembled WGS sequence"/>
</dbReference>
<dbReference type="CDD" id="cd06257">
    <property type="entry name" value="DnaJ"/>
    <property type="match status" value="1"/>
</dbReference>
<comment type="caution">
    <text evidence="15">The sequence shown here is derived from an EMBL/GenBank/DDBJ whole genome shotgun (WGS) entry which is preliminary data.</text>
</comment>
<comment type="subcellular location">
    <subcellularLocation>
        <location evidence="3">Cytoplasm</location>
    </subcellularLocation>
    <subcellularLocation>
        <location evidence="2">Nucleus</location>
    </subcellularLocation>
</comment>
<dbReference type="InterPro" id="IPR044248">
    <property type="entry name" value="DPH3/4-like"/>
</dbReference>
<feature type="domain" description="DPH-type MB" evidence="14">
    <location>
        <begin position="134"/>
        <end position="212"/>
    </location>
</feature>
<evidence type="ECO:0000256" key="5">
    <source>
        <dbReference type="ARBA" id="ARBA00006169"/>
    </source>
</evidence>
<dbReference type="InterPro" id="IPR001623">
    <property type="entry name" value="DnaJ_domain"/>
</dbReference>
<comment type="similarity">
    <text evidence="5">Belongs to the DPH4 family.</text>
</comment>
<evidence type="ECO:0000256" key="1">
    <source>
        <dbReference type="ARBA" id="ARBA00003474"/>
    </source>
</evidence>
<evidence type="ECO:0000256" key="11">
    <source>
        <dbReference type="ARBA" id="ARBA00023242"/>
    </source>
</evidence>
<dbReference type="InterPro" id="IPR007872">
    <property type="entry name" value="DPH_MB_dom"/>
</dbReference>
<evidence type="ECO:0000256" key="10">
    <source>
        <dbReference type="ARBA" id="ARBA00023004"/>
    </source>
</evidence>
<evidence type="ECO:0000256" key="12">
    <source>
        <dbReference type="SAM" id="MobiDB-lite"/>
    </source>
</evidence>
<evidence type="ECO:0000313" key="15">
    <source>
        <dbReference type="EMBL" id="KAK8175766.1"/>
    </source>
</evidence>
<dbReference type="InterPro" id="IPR036671">
    <property type="entry name" value="DPH_MB_sf"/>
</dbReference>
<name>A0ABR1Y3L0_9PEZI</name>
<keyword evidence="7" id="KW-0963">Cytoplasm</keyword>
<feature type="domain" description="J" evidence="13">
    <location>
        <begin position="13"/>
        <end position="109"/>
    </location>
</feature>
<comment type="pathway">
    <text evidence="4">Protein modification; peptidyl-diphthamide biosynthesis.</text>
</comment>
<dbReference type="PANTHER" id="PTHR21454:SF46">
    <property type="entry name" value="DIPHTHAMIDE BIOSYNTHESIS PROTEIN 4"/>
    <property type="match status" value="1"/>
</dbReference>
<evidence type="ECO:0000256" key="4">
    <source>
        <dbReference type="ARBA" id="ARBA00005156"/>
    </source>
</evidence>
<gene>
    <name evidence="15" type="ORF">IWX90DRAFT_425068</name>
</gene>
<evidence type="ECO:0000256" key="8">
    <source>
        <dbReference type="ARBA" id="ARBA00022723"/>
    </source>
</evidence>
<dbReference type="Gene3D" id="3.10.660.10">
    <property type="entry name" value="DPH Zinc finger"/>
    <property type="match status" value="1"/>
</dbReference>
<proteinExistence type="inferred from homology"/>
<keyword evidence="16" id="KW-1185">Reference proteome</keyword>
<dbReference type="PROSITE" id="PS50076">
    <property type="entry name" value="DNAJ_2"/>
    <property type="match status" value="1"/>
</dbReference>
<keyword evidence="10" id="KW-0408">Iron</keyword>
<evidence type="ECO:0000313" key="16">
    <source>
        <dbReference type="Proteomes" id="UP001456524"/>
    </source>
</evidence>
<protein>
    <recommendedName>
        <fullName evidence="6">Diphthamide biosynthesis protein 4</fullName>
    </recommendedName>
</protein>
<evidence type="ECO:0000256" key="2">
    <source>
        <dbReference type="ARBA" id="ARBA00004123"/>
    </source>
</evidence>
<dbReference type="SUPFAM" id="SSF144217">
    <property type="entry name" value="CSL zinc finger"/>
    <property type="match status" value="1"/>
</dbReference>
<comment type="function">
    <text evidence="1">Required for the first step of diphthamide biosynthesis, the transfer of 3-amino-3-carboxypropyl from S-adenosyl-L-methionine to a histidine residue. Diphthamide is a post-translational modification of histidine which occurs in elongation factor 2.</text>
</comment>
<evidence type="ECO:0000259" key="14">
    <source>
        <dbReference type="PROSITE" id="PS51074"/>
    </source>
</evidence>
<dbReference type="PANTHER" id="PTHR21454">
    <property type="entry name" value="DPH3 HOMOLOG-RELATED"/>
    <property type="match status" value="1"/>
</dbReference>